<feature type="compositionally biased region" description="Acidic residues" evidence="1">
    <location>
        <begin position="151"/>
        <end position="168"/>
    </location>
</feature>
<reference evidence="3" key="1">
    <citation type="journal article" date="2019" name="Sci. Rep.">
        <title>Draft genome of Tanacetum cinerariifolium, the natural source of mosquito coil.</title>
        <authorList>
            <person name="Yamashiro T."/>
            <person name="Shiraishi A."/>
            <person name="Satake H."/>
            <person name="Nakayama K."/>
        </authorList>
    </citation>
    <scope>NUCLEOTIDE SEQUENCE</scope>
</reference>
<evidence type="ECO:0000256" key="1">
    <source>
        <dbReference type="SAM" id="MobiDB-lite"/>
    </source>
</evidence>
<feature type="non-terminal residue" evidence="3">
    <location>
        <position position="190"/>
    </location>
</feature>
<accession>A0A699IZY5</accession>
<name>A0A699IZY5_TANCI</name>
<comment type="caution">
    <text evidence="3">The sequence shown here is derived from an EMBL/GenBank/DDBJ whole genome shotgun (WGS) entry which is preliminary data.</text>
</comment>
<dbReference type="Pfam" id="PF25597">
    <property type="entry name" value="SH3_retrovirus"/>
    <property type="match status" value="1"/>
</dbReference>
<evidence type="ECO:0000313" key="3">
    <source>
        <dbReference type="EMBL" id="GEZ99568.1"/>
    </source>
</evidence>
<protein>
    <submittedName>
        <fullName evidence="3">Retrotransposon protein, putative, Ty1-copia subclass</fullName>
    </submittedName>
</protein>
<dbReference type="InterPro" id="IPR057670">
    <property type="entry name" value="SH3_retrovirus"/>
</dbReference>
<evidence type="ECO:0000259" key="2">
    <source>
        <dbReference type="Pfam" id="PF25597"/>
    </source>
</evidence>
<gene>
    <name evidence="3" type="ORF">Tci_571541</name>
</gene>
<organism evidence="3">
    <name type="scientific">Tanacetum cinerariifolium</name>
    <name type="common">Dalmatian daisy</name>
    <name type="synonym">Chrysanthemum cinerariifolium</name>
    <dbReference type="NCBI Taxonomy" id="118510"/>
    <lineage>
        <taxon>Eukaryota</taxon>
        <taxon>Viridiplantae</taxon>
        <taxon>Streptophyta</taxon>
        <taxon>Embryophyta</taxon>
        <taxon>Tracheophyta</taxon>
        <taxon>Spermatophyta</taxon>
        <taxon>Magnoliopsida</taxon>
        <taxon>eudicotyledons</taxon>
        <taxon>Gunneridae</taxon>
        <taxon>Pentapetalae</taxon>
        <taxon>asterids</taxon>
        <taxon>campanulids</taxon>
        <taxon>Asterales</taxon>
        <taxon>Asteraceae</taxon>
        <taxon>Asteroideae</taxon>
        <taxon>Anthemideae</taxon>
        <taxon>Anthemidinae</taxon>
        <taxon>Tanacetum</taxon>
    </lineage>
</organism>
<feature type="region of interest" description="Disordered" evidence="1">
    <location>
        <begin position="143"/>
        <end position="190"/>
    </location>
</feature>
<feature type="domain" description="Retroviral polymerase SH3-like" evidence="2">
    <location>
        <begin position="84"/>
        <end position="137"/>
    </location>
</feature>
<dbReference type="AlphaFoldDB" id="A0A699IZY5"/>
<proteinExistence type="predicted"/>
<dbReference type="EMBL" id="BKCJ010353075">
    <property type="protein sequence ID" value="GEZ99568.1"/>
    <property type="molecule type" value="Genomic_DNA"/>
</dbReference>
<sequence length="190" mass="21558">MQVTTGSAKSEVLAREFKQLCIESRIARHLTVAMTPQQNGLAELSWIRSPSRAIDKMAPMKMCSGHPSDYEMLMTFRCVSQLHVKQGKPEPKAVKCVLLKYPGGVNGYKLYRLDNKSPKIVTSRNVVFNESVMYKDILKDSGASTDKSVEELQEDGDDEDARDQEIDYPSDLTDYQLVQDREPRKRTKPL</sequence>